<dbReference type="InterPro" id="IPR026030">
    <property type="entry name" value="Pur-cyt_permease_Fcy2/21/22"/>
</dbReference>
<feature type="transmembrane region" description="Helical" evidence="10">
    <location>
        <begin position="335"/>
        <end position="354"/>
    </location>
</feature>
<feature type="transmembrane region" description="Helical" evidence="10">
    <location>
        <begin position="400"/>
        <end position="420"/>
    </location>
</feature>
<feature type="transmembrane region" description="Helical" evidence="10">
    <location>
        <begin position="375"/>
        <end position="394"/>
    </location>
</feature>
<keyword evidence="3 8" id="KW-0813">Transport</keyword>
<dbReference type="AlphaFoldDB" id="W4K3F0"/>
<feature type="transmembrane region" description="Helical" evidence="10">
    <location>
        <begin position="460"/>
        <end position="482"/>
    </location>
</feature>
<gene>
    <name evidence="11" type="ORF">HETIRDRAFT_65247</name>
</gene>
<protein>
    <submittedName>
        <fullName evidence="11">Nucleobase cation symporter</fullName>
    </submittedName>
</protein>
<accession>W4K3F0</accession>
<dbReference type="GO" id="GO:0000329">
    <property type="term" value="C:fungal-type vacuole membrane"/>
    <property type="evidence" value="ECO:0007669"/>
    <property type="project" value="TreeGrafter"/>
</dbReference>
<dbReference type="STRING" id="747525.W4K3F0"/>
<organism evidence="11 12">
    <name type="scientific">Heterobasidion irregulare (strain TC 32-1)</name>
    <dbReference type="NCBI Taxonomy" id="747525"/>
    <lineage>
        <taxon>Eukaryota</taxon>
        <taxon>Fungi</taxon>
        <taxon>Dikarya</taxon>
        <taxon>Basidiomycota</taxon>
        <taxon>Agaricomycotina</taxon>
        <taxon>Agaricomycetes</taxon>
        <taxon>Russulales</taxon>
        <taxon>Bondarzewiaceae</taxon>
        <taxon>Heterobasidion</taxon>
        <taxon>Heterobasidion annosum species complex</taxon>
    </lineage>
</organism>
<comment type="subcellular location">
    <subcellularLocation>
        <location evidence="1">Membrane</location>
        <topology evidence="1">Multi-pass membrane protein</topology>
    </subcellularLocation>
</comment>
<dbReference type="PANTHER" id="PTHR31806:SF1">
    <property type="entry name" value="PURINE-CYTOSINE PERMEASE FCY2-RELATED"/>
    <property type="match status" value="1"/>
</dbReference>
<dbReference type="OrthoDB" id="2116389at2759"/>
<evidence type="ECO:0000256" key="2">
    <source>
        <dbReference type="ARBA" id="ARBA00008974"/>
    </source>
</evidence>
<keyword evidence="4" id="KW-0597">Phosphoprotein</keyword>
<dbReference type="GO" id="GO:0005886">
    <property type="term" value="C:plasma membrane"/>
    <property type="evidence" value="ECO:0007669"/>
    <property type="project" value="TreeGrafter"/>
</dbReference>
<dbReference type="GeneID" id="20678724"/>
<evidence type="ECO:0000256" key="3">
    <source>
        <dbReference type="ARBA" id="ARBA00022448"/>
    </source>
</evidence>
<dbReference type="Proteomes" id="UP000030671">
    <property type="component" value="Unassembled WGS sequence"/>
</dbReference>
<evidence type="ECO:0000256" key="8">
    <source>
        <dbReference type="PIRNR" id="PIRNR002744"/>
    </source>
</evidence>
<dbReference type="Pfam" id="PF02133">
    <property type="entry name" value="Transp_cyt_pur"/>
    <property type="match status" value="1"/>
</dbReference>
<evidence type="ECO:0000256" key="1">
    <source>
        <dbReference type="ARBA" id="ARBA00004141"/>
    </source>
</evidence>
<proteinExistence type="inferred from homology"/>
<dbReference type="Gene3D" id="1.10.4160.10">
    <property type="entry name" value="Hydantoin permease"/>
    <property type="match status" value="1"/>
</dbReference>
<evidence type="ECO:0000256" key="10">
    <source>
        <dbReference type="SAM" id="Phobius"/>
    </source>
</evidence>
<dbReference type="InParanoid" id="W4K3F0"/>
<feature type="transmembrane region" description="Helical" evidence="10">
    <location>
        <begin position="502"/>
        <end position="521"/>
    </location>
</feature>
<reference evidence="11 12" key="1">
    <citation type="journal article" date="2012" name="New Phytol.">
        <title>Insight into trade-off between wood decay and parasitism from the genome of a fungal forest pathogen.</title>
        <authorList>
            <person name="Olson A."/>
            <person name="Aerts A."/>
            <person name="Asiegbu F."/>
            <person name="Belbahri L."/>
            <person name="Bouzid O."/>
            <person name="Broberg A."/>
            <person name="Canback B."/>
            <person name="Coutinho P.M."/>
            <person name="Cullen D."/>
            <person name="Dalman K."/>
            <person name="Deflorio G."/>
            <person name="van Diepen L.T."/>
            <person name="Dunand C."/>
            <person name="Duplessis S."/>
            <person name="Durling M."/>
            <person name="Gonthier P."/>
            <person name="Grimwood J."/>
            <person name="Fossdal C.G."/>
            <person name="Hansson D."/>
            <person name="Henrissat B."/>
            <person name="Hietala A."/>
            <person name="Himmelstrand K."/>
            <person name="Hoffmeister D."/>
            <person name="Hogberg N."/>
            <person name="James T.Y."/>
            <person name="Karlsson M."/>
            <person name="Kohler A."/>
            <person name="Kues U."/>
            <person name="Lee Y.H."/>
            <person name="Lin Y.C."/>
            <person name="Lind M."/>
            <person name="Lindquist E."/>
            <person name="Lombard V."/>
            <person name="Lucas S."/>
            <person name="Lunden K."/>
            <person name="Morin E."/>
            <person name="Murat C."/>
            <person name="Park J."/>
            <person name="Raffaello T."/>
            <person name="Rouze P."/>
            <person name="Salamov A."/>
            <person name="Schmutz J."/>
            <person name="Solheim H."/>
            <person name="Stahlberg J."/>
            <person name="Velez H."/>
            <person name="de Vries R.P."/>
            <person name="Wiebenga A."/>
            <person name="Woodward S."/>
            <person name="Yakovlev I."/>
            <person name="Garbelotto M."/>
            <person name="Martin F."/>
            <person name="Grigoriev I.V."/>
            <person name="Stenlid J."/>
        </authorList>
    </citation>
    <scope>NUCLEOTIDE SEQUENCE [LARGE SCALE GENOMIC DNA]</scope>
    <source>
        <strain evidence="11 12">TC 32-1</strain>
    </source>
</reference>
<keyword evidence="5 10" id="KW-0812">Transmembrane</keyword>
<name>W4K3F0_HETIT</name>
<evidence type="ECO:0000256" key="5">
    <source>
        <dbReference type="ARBA" id="ARBA00022692"/>
    </source>
</evidence>
<keyword evidence="7 8" id="KW-0472">Membrane</keyword>
<feature type="transmembrane region" description="Helical" evidence="10">
    <location>
        <begin position="210"/>
        <end position="230"/>
    </location>
</feature>
<dbReference type="eggNOG" id="ENOG502QR29">
    <property type="taxonomic scope" value="Eukaryota"/>
</dbReference>
<feature type="transmembrane region" description="Helical" evidence="10">
    <location>
        <begin position="73"/>
        <end position="92"/>
    </location>
</feature>
<feature type="transmembrane region" description="Helical" evidence="10">
    <location>
        <begin position="178"/>
        <end position="198"/>
    </location>
</feature>
<evidence type="ECO:0000256" key="7">
    <source>
        <dbReference type="ARBA" id="ARBA00023136"/>
    </source>
</evidence>
<dbReference type="KEGG" id="hir:HETIRDRAFT_65247"/>
<feature type="transmembrane region" description="Helical" evidence="10">
    <location>
        <begin position="250"/>
        <end position="271"/>
    </location>
</feature>
<dbReference type="FunFam" id="1.10.4160.10:FF:000002">
    <property type="entry name" value="Purine-cytosine permease fcyB"/>
    <property type="match status" value="1"/>
</dbReference>
<dbReference type="PANTHER" id="PTHR31806">
    <property type="entry name" value="PURINE-CYTOSINE PERMEASE FCY2-RELATED"/>
    <property type="match status" value="1"/>
</dbReference>
<keyword evidence="12" id="KW-1185">Reference proteome</keyword>
<feature type="transmembrane region" description="Helical" evidence="10">
    <location>
        <begin position="104"/>
        <end position="125"/>
    </location>
</feature>
<evidence type="ECO:0000313" key="11">
    <source>
        <dbReference type="EMBL" id="ETW80269.1"/>
    </source>
</evidence>
<feature type="transmembrane region" description="Helical" evidence="10">
    <location>
        <begin position="283"/>
        <end position="308"/>
    </location>
</feature>
<feature type="transmembrane region" description="Helical" evidence="10">
    <location>
        <begin position="146"/>
        <end position="166"/>
    </location>
</feature>
<dbReference type="GO" id="GO:0015851">
    <property type="term" value="P:nucleobase transport"/>
    <property type="evidence" value="ECO:0007669"/>
    <property type="project" value="UniProtKB-ARBA"/>
</dbReference>
<dbReference type="RefSeq" id="XP_009546990.1">
    <property type="nucleotide sequence ID" value="XM_009548695.1"/>
</dbReference>
<feature type="region of interest" description="Disordered" evidence="9">
    <location>
        <begin position="1"/>
        <end position="29"/>
    </location>
</feature>
<evidence type="ECO:0000256" key="6">
    <source>
        <dbReference type="ARBA" id="ARBA00022989"/>
    </source>
</evidence>
<evidence type="ECO:0000256" key="4">
    <source>
        <dbReference type="ARBA" id="ARBA00022553"/>
    </source>
</evidence>
<sequence length="528" mass="56544">MASSSYDDDKEKGHVAVVAPDASDTTARGLEEERRYGRIGPFLAKVFNSGVESRGVERVPEDQREDKHAWNNLLMWWSVNMVLTTIPIGVLAQEFYTLTLPHAIATIMCFGALGAVATAFIATLGPQTGLRTMIISRFSSGYVGGIIYSVLNILTQLGFSTTAVILGGQTLASINPGTLPLVVGIIIVGVCSLIPCFVGYDMVHRYERYAWGVIFIVMLCLWGLAGHAGFDISAQRALEDKGKSLSADVLSFGGIVFGSFSGWAPVAADYNCRLPADTSSTRIFILTFFGLFLPICFSEILGAALMTLRDPAYAAAFDDGETGGLLARVLQPWGGGGKFLLVVLALSVVANNIPNTYSAGLSIQALGRPFARVPRFAWTFLVFVAYTVAGVAGREHFATILSNFLAILSYWTAFFVVIVAEEHLIFRRGLGLLGRMTRGDKWAEHEGGYNLDDWDSPGKLPLGVAGILAGCFGVAGAVVGMAEVWYIGPLGAKAGTGFGADLGFELAAGFAGVTYVPLRWLEIRLTGR</sequence>
<evidence type="ECO:0000313" key="12">
    <source>
        <dbReference type="Proteomes" id="UP000030671"/>
    </source>
</evidence>
<comment type="similarity">
    <text evidence="2 8">Belongs to the purine-cytosine permease (2.A.39) family.</text>
</comment>
<dbReference type="PIRSF" id="PIRSF002744">
    <property type="entry name" value="Pur-cyt_permease"/>
    <property type="match status" value="1"/>
</dbReference>
<dbReference type="GO" id="GO:0022857">
    <property type="term" value="F:transmembrane transporter activity"/>
    <property type="evidence" value="ECO:0007669"/>
    <property type="project" value="InterPro"/>
</dbReference>
<evidence type="ECO:0000256" key="9">
    <source>
        <dbReference type="SAM" id="MobiDB-lite"/>
    </source>
</evidence>
<dbReference type="EMBL" id="KI925459">
    <property type="protein sequence ID" value="ETW80269.1"/>
    <property type="molecule type" value="Genomic_DNA"/>
</dbReference>
<dbReference type="InterPro" id="IPR001248">
    <property type="entry name" value="Pur-cyt_permease"/>
</dbReference>
<dbReference type="HOGENOM" id="CLU_026016_2_1_1"/>
<keyword evidence="6 10" id="KW-1133">Transmembrane helix</keyword>